<organism evidence="15 16">
    <name type="scientific">Candida albicans</name>
    <name type="common">Yeast</name>
    <dbReference type="NCBI Taxonomy" id="5476"/>
    <lineage>
        <taxon>Eukaryota</taxon>
        <taxon>Fungi</taxon>
        <taxon>Dikarya</taxon>
        <taxon>Ascomycota</taxon>
        <taxon>Saccharomycotina</taxon>
        <taxon>Pichiomycetes</taxon>
        <taxon>Debaryomycetaceae</taxon>
        <taxon>Candida/Lodderomyces clade</taxon>
        <taxon>Candida</taxon>
    </lineage>
</organism>
<dbReference type="GO" id="GO:0006887">
    <property type="term" value="P:exocytosis"/>
    <property type="evidence" value="ECO:0007669"/>
    <property type="project" value="UniProtKB-KW"/>
</dbReference>
<evidence type="ECO:0000313" key="15">
    <source>
        <dbReference type="EMBL" id="KAF6064006.1"/>
    </source>
</evidence>
<evidence type="ECO:0000256" key="7">
    <source>
        <dbReference type="ARBA" id="ARBA00022490"/>
    </source>
</evidence>
<evidence type="ECO:0000256" key="13">
    <source>
        <dbReference type="SAM" id="Coils"/>
    </source>
</evidence>
<comment type="similarity">
    <text evidence="11">Belongs to the GYP5 family.</text>
</comment>
<dbReference type="AlphaFoldDB" id="A0A8H6F363"/>
<dbReference type="GO" id="GO:0005737">
    <property type="term" value="C:cytoplasm"/>
    <property type="evidence" value="ECO:0007669"/>
    <property type="project" value="UniProtKB-SubCell"/>
</dbReference>
<dbReference type="PROSITE" id="PS50086">
    <property type="entry name" value="TBC_RABGAP"/>
    <property type="match status" value="1"/>
</dbReference>
<dbReference type="Gene3D" id="1.10.472.80">
    <property type="entry name" value="Ypt/Rab-GAP domain of gyp1p, domain 3"/>
    <property type="match status" value="1"/>
</dbReference>
<dbReference type="GO" id="GO:0015031">
    <property type="term" value="P:protein transport"/>
    <property type="evidence" value="ECO:0007669"/>
    <property type="project" value="UniProtKB-KW"/>
</dbReference>
<comment type="caution">
    <text evidence="15">The sequence shown here is derived from an EMBL/GenBank/DDBJ whole genome shotgun (WGS) entry which is preliminary data.</text>
</comment>
<reference evidence="15 16" key="1">
    <citation type="submission" date="2020-03" db="EMBL/GenBank/DDBJ databases">
        <title>FDA dAtabase for Regulatory Grade micrObial Sequences (FDA-ARGOS): Supporting development and validation of Infectious Disease Dx tests.</title>
        <authorList>
            <person name="Campos J."/>
            <person name="Goldberg B."/>
            <person name="Tallon L."/>
            <person name="Sadzewicz L."/>
            <person name="Vavikolanu K."/>
            <person name="Mehta A."/>
            <person name="Aluvathingal J."/>
            <person name="Nadendla S."/>
            <person name="Nandy P."/>
            <person name="Geyer C."/>
            <person name="Yan Y."/>
            <person name="Sichtig H."/>
        </authorList>
    </citation>
    <scope>NUCLEOTIDE SEQUENCE [LARGE SCALE GENOMIC DNA]</scope>
    <source>
        <strain evidence="15 16">FDAARGOS_656</strain>
    </source>
</reference>
<dbReference type="GO" id="GO:0031267">
    <property type="term" value="F:small GTPase binding"/>
    <property type="evidence" value="ECO:0007669"/>
    <property type="project" value="TreeGrafter"/>
</dbReference>
<dbReference type="InterPro" id="IPR035969">
    <property type="entry name" value="Rab-GAP_TBC_sf"/>
</dbReference>
<keyword evidence="4" id="KW-0813">Transport</keyword>
<dbReference type="InterPro" id="IPR050302">
    <property type="entry name" value="Rab_GAP_TBC_domain"/>
</dbReference>
<gene>
    <name evidence="15" type="ORF">FOB64_005589</name>
</gene>
<dbReference type="PANTHER" id="PTHR47219">
    <property type="entry name" value="RAB GTPASE-ACTIVATING PROTEIN 1-LIKE"/>
    <property type="match status" value="1"/>
</dbReference>
<sequence>MKEYGLRDLFCPEMKGLHVLLYEFDRLLESYSPVLYNHLVKQGIKSSMYASQWFLTFFAYKFPLDIVLRIYDIIVTQGMESILKFAVNLMIQNESNLLALSFDKLLEFLKDKLFNVYIAEAFIKDDKGKKRFSLSRSATSTPATYYKLDELVQDSMQVNVDPVELTKYAKEFESIYSKERAKVDDIKGMRLANGNLRHRIKELQSQYSALNRDHVDIVQKMVDLKITLPDLVNENEDLKHTIEKLEKDVEELESKTQPANDVLPSEIEDQIQQLLVINAQEVEKSANLEEELNSLLEQEEKLTKLIKQANRNSTWFKWNK</sequence>
<dbReference type="Pfam" id="PF23436">
    <property type="entry name" value="RabGap-TBC_2"/>
    <property type="match status" value="1"/>
</dbReference>
<dbReference type="GO" id="GO:0030427">
    <property type="term" value="C:site of polarized growth"/>
    <property type="evidence" value="ECO:0007669"/>
    <property type="project" value="UniProtKB-ARBA"/>
</dbReference>
<feature type="coiled-coil region" evidence="13">
    <location>
        <begin position="186"/>
        <end position="312"/>
    </location>
</feature>
<keyword evidence="7" id="KW-0963">Cytoplasm</keyword>
<evidence type="ECO:0000256" key="9">
    <source>
        <dbReference type="ARBA" id="ARBA00022927"/>
    </source>
</evidence>
<dbReference type="EMBL" id="JABWAD010000060">
    <property type="protein sequence ID" value="KAF6064006.1"/>
    <property type="molecule type" value="Genomic_DNA"/>
</dbReference>
<evidence type="ECO:0000256" key="2">
    <source>
        <dbReference type="ARBA" id="ARBA00005521"/>
    </source>
</evidence>
<keyword evidence="6" id="KW-0268">Exocytosis</keyword>
<dbReference type="Proteomes" id="UP000536275">
    <property type="component" value="Unassembled WGS sequence"/>
</dbReference>
<protein>
    <recommendedName>
        <fullName evidence="12">GTPase-activating protein GYP5</fullName>
    </recommendedName>
    <alternativeName>
        <fullName evidence="3">Oxidant-induced cell-cycle arrest protein 5</fullName>
    </alternativeName>
</protein>
<accession>A0A8H6F363</accession>
<comment type="similarity">
    <text evidence="2">Belongs to the OCA5 family.</text>
</comment>
<dbReference type="GO" id="GO:0005096">
    <property type="term" value="F:GTPase activator activity"/>
    <property type="evidence" value="ECO:0007669"/>
    <property type="project" value="UniProtKB-KW"/>
</dbReference>
<evidence type="ECO:0000256" key="8">
    <source>
        <dbReference type="ARBA" id="ARBA00022892"/>
    </source>
</evidence>
<keyword evidence="5" id="KW-0343">GTPase activation</keyword>
<dbReference type="SUPFAM" id="SSF47923">
    <property type="entry name" value="Ypt/Rab-GAP domain of gyp1p"/>
    <property type="match status" value="1"/>
</dbReference>
<evidence type="ECO:0000256" key="1">
    <source>
        <dbReference type="ARBA" id="ARBA00004496"/>
    </source>
</evidence>
<evidence type="ECO:0000256" key="4">
    <source>
        <dbReference type="ARBA" id="ARBA00022448"/>
    </source>
</evidence>
<keyword evidence="10 13" id="KW-0175">Coiled coil</keyword>
<evidence type="ECO:0000256" key="3">
    <source>
        <dbReference type="ARBA" id="ARBA00019144"/>
    </source>
</evidence>
<dbReference type="InterPro" id="IPR000195">
    <property type="entry name" value="Rab-GAP-TBC_dom"/>
</dbReference>
<evidence type="ECO:0000256" key="11">
    <source>
        <dbReference type="ARBA" id="ARBA00061661"/>
    </source>
</evidence>
<comment type="subcellular location">
    <subcellularLocation>
        <location evidence="1">Cytoplasm</location>
    </subcellularLocation>
</comment>
<evidence type="ECO:0000256" key="5">
    <source>
        <dbReference type="ARBA" id="ARBA00022468"/>
    </source>
</evidence>
<evidence type="ECO:0000259" key="14">
    <source>
        <dbReference type="PROSITE" id="PS50086"/>
    </source>
</evidence>
<keyword evidence="9" id="KW-0653">Protein transport</keyword>
<evidence type="ECO:0000256" key="6">
    <source>
        <dbReference type="ARBA" id="ARBA00022483"/>
    </source>
</evidence>
<evidence type="ECO:0000256" key="12">
    <source>
        <dbReference type="ARBA" id="ARBA00072088"/>
    </source>
</evidence>
<dbReference type="FunFam" id="1.10.472.80:FF:000044">
    <property type="entry name" value="GTPase-activating protein GYP5"/>
    <property type="match status" value="1"/>
</dbReference>
<proteinExistence type="inferred from homology"/>
<keyword evidence="8" id="KW-0931">ER-Golgi transport</keyword>
<name>A0A8H6F363_CANAX</name>
<feature type="domain" description="Rab-GAP TBC" evidence="14">
    <location>
        <begin position="1"/>
        <end position="78"/>
    </location>
</feature>
<evidence type="ECO:0000256" key="10">
    <source>
        <dbReference type="ARBA" id="ARBA00023054"/>
    </source>
</evidence>
<evidence type="ECO:0000313" key="16">
    <source>
        <dbReference type="Proteomes" id="UP000536275"/>
    </source>
</evidence>
<dbReference type="PANTHER" id="PTHR47219:SF9">
    <property type="entry name" value="GTPASE ACTIVATING PROTEIN AND CENTROSOME-ASSOCIATED, ISOFORM B"/>
    <property type="match status" value="1"/>
</dbReference>